<dbReference type="RefSeq" id="WP_184813510.1">
    <property type="nucleotide sequence ID" value="NZ_JACHJQ010000006.1"/>
</dbReference>
<dbReference type="Gene3D" id="3.40.30.120">
    <property type="match status" value="1"/>
</dbReference>
<protein>
    <submittedName>
        <fullName evidence="1">Uncharacterized protein</fullName>
    </submittedName>
</protein>
<keyword evidence="2" id="KW-1185">Reference proteome</keyword>
<sequence length="137" mass="14615">MLRELFTELLRDKANVRHIADMTTGADICYYTGDTHPPAGRWAPDLVLRNENGPVRLAELTRGARPLLLDLTGDGALAEGLAGAHDRVDAVTAHADAAPATALLLRPDGYVAWASSAPRPDRAVRHAALGRWFGAAA</sequence>
<proteinExistence type="predicted"/>
<gene>
    <name evidence="1" type="ORF">FHR82_005655</name>
</gene>
<accession>A0A7W7Q9D0</accession>
<organism evidence="1 2">
    <name type="scientific">Actinophytocola algeriensis</name>
    <dbReference type="NCBI Taxonomy" id="1768010"/>
    <lineage>
        <taxon>Bacteria</taxon>
        <taxon>Bacillati</taxon>
        <taxon>Actinomycetota</taxon>
        <taxon>Actinomycetes</taxon>
        <taxon>Pseudonocardiales</taxon>
        <taxon>Pseudonocardiaceae</taxon>
    </lineage>
</organism>
<dbReference type="AlphaFoldDB" id="A0A7W7Q9D0"/>
<evidence type="ECO:0000313" key="2">
    <source>
        <dbReference type="Proteomes" id="UP000520767"/>
    </source>
</evidence>
<reference evidence="1 2" key="1">
    <citation type="submission" date="2020-08" db="EMBL/GenBank/DDBJ databases">
        <title>Genomic Encyclopedia of Type Strains, Phase III (KMG-III): the genomes of soil and plant-associated and newly described type strains.</title>
        <authorList>
            <person name="Whitman W."/>
        </authorList>
    </citation>
    <scope>NUCLEOTIDE SEQUENCE [LARGE SCALE GENOMIC DNA]</scope>
    <source>
        <strain evidence="1 2">CECT 8960</strain>
    </source>
</reference>
<name>A0A7W7Q9D0_9PSEU</name>
<dbReference type="Proteomes" id="UP000520767">
    <property type="component" value="Unassembled WGS sequence"/>
</dbReference>
<evidence type="ECO:0000313" key="1">
    <source>
        <dbReference type="EMBL" id="MBB4909397.1"/>
    </source>
</evidence>
<dbReference type="EMBL" id="JACHJQ010000006">
    <property type="protein sequence ID" value="MBB4909397.1"/>
    <property type="molecule type" value="Genomic_DNA"/>
</dbReference>
<dbReference type="Pfam" id="PF21274">
    <property type="entry name" value="Rng_hyd_C"/>
    <property type="match status" value="1"/>
</dbReference>
<comment type="caution">
    <text evidence="1">The sequence shown here is derived from an EMBL/GenBank/DDBJ whole genome shotgun (WGS) entry which is preliminary data.</text>
</comment>